<evidence type="ECO:0000313" key="2">
    <source>
        <dbReference type="Proteomes" id="UP000807504"/>
    </source>
</evidence>
<dbReference type="AlphaFoldDB" id="A0A8T0FXF3"/>
<sequence>MTEHVFFPPGAPPSFAPQRMNTSILLPNCTVTREASRLSMCNLETREYWITTKTTGSMGSGVGVFVSSHHAVMSCATYLRHTGHTENPCVSVHIIEPAVCALLVSCVEFALSLASCYLQSACPTLEDELPTENNLAFTPRSFICAQI</sequence>
<dbReference type="EMBL" id="JABXBU010000002">
    <property type="protein sequence ID" value="KAF8794270.1"/>
    <property type="molecule type" value="Genomic_DNA"/>
</dbReference>
<reference evidence="1" key="1">
    <citation type="journal article" date="2020" name="bioRxiv">
        <title>Chromosome-level reference genome of the European wasp spider Argiope bruennichi: a resource for studies on range expansion and evolutionary adaptation.</title>
        <authorList>
            <person name="Sheffer M.M."/>
            <person name="Hoppe A."/>
            <person name="Krehenwinkel H."/>
            <person name="Uhl G."/>
            <person name="Kuss A.W."/>
            <person name="Jensen L."/>
            <person name="Jensen C."/>
            <person name="Gillespie R.G."/>
            <person name="Hoff K.J."/>
            <person name="Prost S."/>
        </authorList>
    </citation>
    <scope>NUCLEOTIDE SEQUENCE</scope>
</reference>
<proteinExistence type="predicted"/>
<name>A0A8T0FXF3_ARGBR</name>
<evidence type="ECO:0000313" key="1">
    <source>
        <dbReference type="EMBL" id="KAF8794270.1"/>
    </source>
</evidence>
<reference evidence="1" key="2">
    <citation type="submission" date="2020-06" db="EMBL/GenBank/DDBJ databases">
        <authorList>
            <person name="Sheffer M."/>
        </authorList>
    </citation>
    <scope>NUCLEOTIDE SEQUENCE</scope>
</reference>
<accession>A0A8T0FXF3</accession>
<keyword evidence="2" id="KW-1185">Reference proteome</keyword>
<organism evidence="1 2">
    <name type="scientific">Argiope bruennichi</name>
    <name type="common">Wasp spider</name>
    <name type="synonym">Aranea bruennichi</name>
    <dbReference type="NCBI Taxonomy" id="94029"/>
    <lineage>
        <taxon>Eukaryota</taxon>
        <taxon>Metazoa</taxon>
        <taxon>Ecdysozoa</taxon>
        <taxon>Arthropoda</taxon>
        <taxon>Chelicerata</taxon>
        <taxon>Arachnida</taxon>
        <taxon>Araneae</taxon>
        <taxon>Araneomorphae</taxon>
        <taxon>Entelegynae</taxon>
        <taxon>Araneoidea</taxon>
        <taxon>Araneidae</taxon>
        <taxon>Argiope</taxon>
    </lineage>
</organism>
<gene>
    <name evidence="1" type="ORF">HNY73_002267</name>
</gene>
<dbReference type="Proteomes" id="UP000807504">
    <property type="component" value="Unassembled WGS sequence"/>
</dbReference>
<protein>
    <submittedName>
        <fullName evidence="1">Uncharacterized protein</fullName>
    </submittedName>
</protein>
<comment type="caution">
    <text evidence="1">The sequence shown here is derived from an EMBL/GenBank/DDBJ whole genome shotgun (WGS) entry which is preliminary data.</text>
</comment>